<dbReference type="EMBL" id="CP097508">
    <property type="protein sequence ID" value="URE09504.1"/>
    <property type="molecule type" value="Genomic_DNA"/>
</dbReference>
<evidence type="ECO:0000256" key="2">
    <source>
        <dbReference type="ARBA" id="ARBA00022989"/>
    </source>
</evidence>
<dbReference type="Proteomes" id="UP001055439">
    <property type="component" value="Chromosome 6"/>
</dbReference>
<dbReference type="InterPro" id="IPR030184">
    <property type="entry name" value="WAT1-related"/>
</dbReference>
<proteinExistence type="predicted"/>
<evidence type="ECO:0000256" key="1">
    <source>
        <dbReference type="ARBA" id="ARBA00022692"/>
    </source>
</evidence>
<name>A0A9E7GCK9_9LILI</name>
<evidence type="ECO:0000313" key="5">
    <source>
        <dbReference type="EMBL" id="URE09504.1"/>
    </source>
</evidence>
<reference evidence="5" key="1">
    <citation type="submission" date="2022-05" db="EMBL/GenBank/DDBJ databases">
        <title>The Musa troglodytarum L. genome provides insights into the mechanism of non-climacteric behaviour and enrichment of carotenoids.</title>
        <authorList>
            <person name="Wang J."/>
        </authorList>
    </citation>
    <scope>NUCLEOTIDE SEQUENCE</scope>
    <source>
        <tissue evidence="5">Leaf</tissue>
    </source>
</reference>
<feature type="transmembrane region" description="Helical" evidence="4">
    <location>
        <begin position="142"/>
        <end position="163"/>
    </location>
</feature>
<keyword evidence="2 4" id="KW-1133">Transmembrane helix</keyword>
<accession>A0A9E7GCK9</accession>
<sequence length="253" mass="27860">KASPASAHGQACVHEEREDIVISTHRHPPHLLLINAGSKLPHTVLSGAESTDTLSCYNEEARELQQVLPGLQAVRRHDLAPIRLRHMNIITKVSLDHGMSHYVLVVCRHAFATPSIAPFALILERPVIDQNFYYAGLKFTTPTFSCAMSNMLPAMTFVLAVLCRMEKDDLKKVRCQAKVGGTLVTLAGALMTLYKGPLMEMVWTKHIHGRCLQAIVPPVAAASTDKDWFKGCIFLVSATLAWASLFILQGILV</sequence>
<evidence type="ECO:0000256" key="3">
    <source>
        <dbReference type="ARBA" id="ARBA00023136"/>
    </source>
</evidence>
<protein>
    <submittedName>
        <fullName evidence="5">Auxin-induced protein</fullName>
    </submittedName>
</protein>
<feature type="non-terminal residue" evidence="5">
    <location>
        <position position="1"/>
    </location>
</feature>
<keyword evidence="1 4" id="KW-0812">Transmembrane</keyword>
<dbReference type="PANTHER" id="PTHR31218">
    <property type="entry name" value="WAT1-RELATED PROTEIN"/>
    <property type="match status" value="1"/>
</dbReference>
<evidence type="ECO:0000256" key="4">
    <source>
        <dbReference type="SAM" id="Phobius"/>
    </source>
</evidence>
<feature type="transmembrane region" description="Helical" evidence="4">
    <location>
        <begin position="228"/>
        <end position="248"/>
    </location>
</feature>
<organism evidence="5 6">
    <name type="scientific">Musa troglodytarum</name>
    <name type="common">fe'i banana</name>
    <dbReference type="NCBI Taxonomy" id="320322"/>
    <lineage>
        <taxon>Eukaryota</taxon>
        <taxon>Viridiplantae</taxon>
        <taxon>Streptophyta</taxon>
        <taxon>Embryophyta</taxon>
        <taxon>Tracheophyta</taxon>
        <taxon>Spermatophyta</taxon>
        <taxon>Magnoliopsida</taxon>
        <taxon>Liliopsida</taxon>
        <taxon>Zingiberales</taxon>
        <taxon>Musaceae</taxon>
        <taxon>Musa</taxon>
    </lineage>
</organism>
<dbReference type="GO" id="GO:0016020">
    <property type="term" value="C:membrane"/>
    <property type="evidence" value="ECO:0007669"/>
    <property type="project" value="InterPro"/>
</dbReference>
<dbReference type="AlphaFoldDB" id="A0A9E7GCK9"/>
<keyword evidence="6" id="KW-1185">Reference proteome</keyword>
<dbReference type="OrthoDB" id="1728340at2759"/>
<dbReference type="GO" id="GO:0022857">
    <property type="term" value="F:transmembrane transporter activity"/>
    <property type="evidence" value="ECO:0007669"/>
    <property type="project" value="InterPro"/>
</dbReference>
<evidence type="ECO:0000313" key="6">
    <source>
        <dbReference type="Proteomes" id="UP001055439"/>
    </source>
</evidence>
<gene>
    <name evidence="5" type="ORF">MUK42_24693</name>
</gene>
<keyword evidence="3 4" id="KW-0472">Membrane</keyword>